<dbReference type="EMBL" id="LR796968">
    <property type="protein sequence ID" value="CAB4178518.1"/>
    <property type="molecule type" value="Genomic_DNA"/>
</dbReference>
<evidence type="ECO:0000313" key="5">
    <source>
        <dbReference type="EMBL" id="CAB4219594.1"/>
    </source>
</evidence>
<gene>
    <name evidence="3" type="ORF">UFOVP1017_26</name>
    <name evidence="4" type="ORF">UFOVP1168_26</name>
    <name evidence="5" type="ORF">UFOVP1617_27</name>
    <name evidence="2" type="ORF">UFOVP511_26</name>
</gene>
<dbReference type="EMBL" id="LR797116">
    <property type="protein sequence ID" value="CAB4187902.1"/>
    <property type="molecule type" value="Genomic_DNA"/>
</dbReference>
<feature type="region of interest" description="Disordered" evidence="1">
    <location>
        <begin position="44"/>
        <end position="64"/>
    </location>
</feature>
<evidence type="ECO:0000313" key="3">
    <source>
        <dbReference type="EMBL" id="CAB4178518.1"/>
    </source>
</evidence>
<evidence type="ECO:0000313" key="2">
    <source>
        <dbReference type="EMBL" id="CAB4147403.1"/>
    </source>
</evidence>
<sequence length="76" mass="8605">MNMITPPKNQGQIVETSFGWRDGCLYRRSVDTSDGSVVWEMADEDESDHLPPSWIPRNGPPKIDTWTLCDAPEGDR</sequence>
<reference evidence="5" key="1">
    <citation type="submission" date="2020-05" db="EMBL/GenBank/DDBJ databases">
        <authorList>
            <person name="Chiriac C."/>
            <person name="Salcher M."/>
            <person name="Ghai R."/>
            <person name="Kavagutti S V."/>
        </authorList>
    </citation>
    <scope>NUCLEOTIDE SEQUENCE</scope>
</reference>
<dbReference type="EMBL" id="LR797483">
    <property type="protein sequence ID" value="CAB4219594.1"/>
    <property type="molecule type" value="Genomic_DNA"/>
</dbReference>
<dbReference type="EMBL" id="LR796490">
    <property type="protein sequence ID" value="CAB4147403.1"/>
    <property type="molecule type" value="Genomic_DNA"/>
</dbReference>
<protein>
    <submittedName>
        <fullName evidence="5">Uncharacterized protein</fullName>
    </submittedName>
</protein>
<proteinExistence type="predicted"/>
<organism evidence="5">
    <name type="scientific">uncultured Caudovirales phage</name>
    <dbReference type="NCBI Taxonomy" id="2100421"/>
    <lineage>
        <taxon>Viruses</taxon>
        <taxon>Duplodnaviria</taxon>
        <taxon>Heunggongvirae</taxon>
        <taxon>Uroviricota</taxon>
        <taxon>Caudoviricetes</taxon>
        <taxon>Peduoviridae</taxon>
        <taxon>Maltschvirus</taxon>
        <taxon>Maltschvirus maltsch</taxon>
    </lineage>
</organism>
<evidence type="ECO:0000256" key="1">
    <source>
        <dbReference type="SAM" id="MobiDB-lite"/>
    </source>
</evidence>
<accession>A0A6J5SY20</accession>
<evidence type="ECO:0000313" key="4">
    <source>
        <dbReference type="EMBL" id="CAB4187902.1"/>
    </source>
</evidence>
<name>A0A6J5SY20_9CAUD</name>